<evidence type="ECO:0000256" key="2">
    <source>
        <dbReference type="ARBA" id="ARBA00007591"/>
    </source>
</evidence>
<dbReference type="PANTHER" id="PTHR24100">
    <property type="entry name" value="BUTYROPHILIN"/>
    <property type="match status" value="1"/>
</dbReference>
<dbReference type="SMART" id="SM00449">
    <property type="entry name" value="SPRY"/>
    <property type="match status" value="1"/>
</dbReference>
<dbReference type="InterPro" id="IPR050504">
    <property type="entry name" value="IgSF_BTN/MOG"/>
</dbReference>
<dbReference type="FunCoup" id="A0A6P5LWT8">
    <property type="interactions" value="186"/>
</dbReference>
<feature type="domain" description="B30.2/SPRY" evidence="9">
    <location>
        <begin position="306"/>
        <end position="502"/>
    </location>
</feature>
<evidence type="ECO:0000259" key="9">
    <source>
        <dbReference type="PROSITE" id="PS50188"/>
    </source>
</evidence>
<keyword evidence="7" id="KW-0393">Immunoglobulin domain</keyword>
<evidence type="ECO:0000256" key="8">
    <source>
        <dbReference type="SAM" id="Phobius"/>
    </source>
</evidence>
<dbReference type="InterPro" id="IPR003879">
    <property type="entry name" value="Butyrophylin_SPRY"/>
</dbReference>
<keyword evidence="3 8" id="KW-0812">Transmembrane</keyword>
<dbReference type="InterPro" id="IPR013783">
    <property type="entry name" value="Ig-like_fold"/>
</dbReference>
<dbReference type="CDD" id="cd13733">
    <property type="entry name" value="SPRY_PRY_C-I_1"/>
    <property type="match status" value="1"/>
</dbReference>
<keyword evidence="5 8" id="KW-1133">Transmembrane helix</keyword>
<dbReference type="Pfam" id="PF13765">
    <property type="entry name" value="PRY"/>
    <property type="match status" value="1"/>
</dbReference>
<evidence type="ECO:0000256" key="6">
    <source>
        <dbReference type="ARBA" id="ARBA00023136"/>
    </source>
</evidence>
<dbReference type="InterPro" id="IPR043136">
    <property type="entry name" value="B30.2/SPRY_sf"/>
</dbReference>
<dbReference type="InterPro" id="IPR053896">
    <property type="entry name" value="BTN3A2-like_Ig-C"/>
</dbReference>
<dbReference type="InterPro" id="IPR001870">
    <property type="entry name" value="B30.2/SPRY"/>
</dbReference>
<gene>
    <name evidence="12" type="primary">LOC110220815</name>
</gene>
<dbReference type="InterPro" id="IPR007110">
    <property type="entry name" value="Ig-like_dom"/>
</dbReference>
<dbReference type="PROSITE" id="PS50835">
    <property type="entry name" value="IG_LIKE"/>
    <property type="match status" value="1"/>
</dbReference>
<dbReference type="SUPFAM" id="SSF49899">
    <property type="entry name" value="Concanavalin A-like lectins/glucanases"/>
    <property type="match status" value="1"/>
</dbReference>
<protein>
    <submittedName>
        <fullName evidence="12">Butyrophilin-like protein 3</fullName>
    </submittedName>
</protein>
<dbReference type="InterPro" id="IPR006574">
    <property type="entry name" value="PRY"/>
</dbReference>
<keyword evidence="11" id="KW-1185">Reference proteome</keyword>
<dbReference type="InterPro" id="IPR003877">
    <property type="entry name" value="SPRY_dom"/>
</dbReference>
<dbReference type="InParanoid" id="A0A6P5LWT8"/>
<evidence type="ECO:0000259" key="10">
    <source>
        <dbReference type="PROSITE" id="PS50835"/>
    </source>
</evidence>
<name>A0A6P5LWT8_PHACI</name>
<dbReference type="KEGG" id="pcw:110220815"/>
<evidence type="ECO:0000256" key="5">
    <source>
        <dbReference type="ARBA" id="ARBA00022989"/>
    </source>
</evidence>
<dbReference type="PROSITE" id="PS50188">
    <property type="entry name" value="B302_SPRY"/>
    <property type="match status" value="1"/>
</dbReference>
<dbReference type="SMART" id="SM00409">
    <property type="entry name" value="IG"/>
    <property type="match status" value="1"/>
</dbReference>
<dbReference type="InterPro" id="IPR003599">
    <property type="entry name" value="Ig_sub"/>
</dbReference>
<dbReference type="GeneID" id="110220815"/>
<sequence length="538" mass="62049">MYFTKSSICILLQVLINRSTDMLNVPAFQCSSQTFHLFEYHLLFISVLSLIGLGSGQFQVIGPDEPIQALVGEDVIFSCHILPKMSLDDMEVRFFRSQFSSVLLLYKDRKEESERQMQEYHGRTQFVQDAITEGTVSLKLKNITPSDLAIYGCWFSSKTYYQQYTWELQVAAMGSTPLISLEGCRDGGILLVCQSAGWLPQPNVQWRQDSGQCLSSNYTVVQDDRGLFFIETILTIKEHSNKNIVCSVLNVALKREKESRVQVADQFFQTSPWSNAFLVVMFLVLAALVFLIYTYYNKEKIKKKLDLKKKTKEAEWMEATEYSVEVTLDPDTAHPQLRVSEDQKSVTYEDTELPVLETEKRFEFPCVVASQSFSSDKYYWEVEVGEMRKWYLGVCWDGVNRKEREITFSPDNGYWVLGVWNEYEYFIFDPIRKALTLLVQARRIGVFLSFEAREVSFFNVTEKSHIYTFTKCNFHGKALYPYFCPRKSANQEHSIPMSISPVLTMPSRDISQVGNDDVTSSQTMQRLLSGISCHPKRL</sequence>
<evidence type="ECO:0000256" key="4">
    <source>
        <dbReference type="ARBA" id="ARBA00022729"/>
    </source>
</evidence>
<dbReference type="AlphaFoldDB" id="A0A6P5LWT8"/>
<proteinExistence type="inferred from homology"/>
<dbReference type="Pfam" id="PF07686">
    <property type="entry name" value="V-set"/>
    <property type="match status" value="1"/>
</dbReference>
<comment type="similarity">
    <text evidence="2">Belongs to the immunoglobulin superfamily. BTN/MOG family.</text>
</comment>
<dbReference type="Pfam" id="PF22705">
    <property type="entry name" value="C2-set_3"/>
    <property type="match status" value="1"/>
</dbReference>
<dbReference type="GO" id="GO:0001817">
    <property type="term" value="P:regulation of cytokine production"/>
    <property type="evidence" value="ECO:0007669"/>
    <property type="project" value="TreeGrafter"/>
</dbReference>
<dbReference type="FunFam" id="2.60.40.10:FF:000208">
    <property type="entry name" value="Butyrophilin subfamily 1 member A1"/>
    <property type="match status" value="1"/>
</dbReference>
<dbReference type="InterPro" id="IPR013320">
    <property type="entry name" value="ConA-like_dom_sf"/>
</dbReference>
<dbReference type="FunFam" id="2.60.40.10:FF:000088">
    <property type="entry name" value="Butyrophilin subfamily 1 member A1"/>
    <property type="match status" value="1"/>
</dbReference>
<dbReference type="PRINTS" id="PR01407">
    <property type="entry name" value="BUTYPHLNCDUF"/>
</dbReference>
<dbReference type="GO" id="GO:0009897">
    <property type="term" value="C:external side of plasma membrane"/>
    <property type="evidence" value="ECO:0007669"/>
    <property type="project" value="TreeGrafter"/>
</dbReference>
<dbReference type="InterPro" id="IPR013106">
    <property type="entry name" value="Ig_V-set"/>
</dbReference>
<keyword evidence="6 8" id="KW-0472">Membrane</keyword>
<dbReference type="Pfam" id="PF00622">
    <property type="entry name" value="SPRY"/>
    <property type="match status" value="1"/>
</dbReference>
<organism evidence="11 12">
    <name type="scientific">Phascolarctos cinereus</name>
    <name type="common">Koala</name>
    <dbReference type="NCBI Taxonomy" id="38626"/>
    <lineage>
        <taxon>Eukaryota</taxon>
        <taxon>Metazoa</taxon>
        <taxon>Chordata</taxon>
        <taxon>Craniata</taxon>
        <taxon>Vertebrata</taxon>
        <taxon>Euteleostomi</taxon>
        <taxon>Mammalia</taxon>
        <taxon>Metatheria</taxon>
        <taxon>Diprotodontia</taxon>
        <taxon>Phascolarctidae</taxon>
        <taxon>Phascolarctos</taxon>
    </lineage>
</organism>
<evidence type="ECO:0000256" key="1">
    <source>
        <dbReference type="ARBA" id="ARBA00004479"/>
    </source>
</evidence>
<dbReference type="GO" id="GO:0050852">
    <property type="term" value="P:T cell receptor signaling pathway"/>
    <property type="evidence" value="ECO:0007669"/>
    <property type="project" value="TreeGrafter"/>
</dbReference>
<dbReference type="CDD" id="cd05713">
    <property type="entry name" value="IgV_MOG_like"/>
    <property type="match status" value="1"/>
</dbReference>
<evidence type="ECO:0000313" key="12">
    <source>
        <dbReference type="RefSeq" id="XP_020860664.1"/>
    </source>
</evidence>
<accession>A0A6P5LWT8</accession>
<dbReference type="GO" id="GO:0005102">
    <property type="term" value="F:signaling receptor binding"/>
    <property type="evidence" value="ECO:0007669"/>
    <property type="project" value="TreeGrafter"/>
</dbReference>
<dbReference type="RefSeq" id="XP_020860664.1">
    <property type="nucleotide sequence ID" value="XM_021005005.1"/>
</dbReference>
<dbReference type="InterPro" id="IPR036179">
    <property type="entry name" value="Ig-like_dom_sf"/>
</dbReference>
<comment type="subcellular location">
    <subcellularLocation>
        <location evidence="1">Membrane</location>
        <topology evidence="1">Single-pass type I membrane protein</topology>
    </subcellularLocation>
</comment>
<dbReference type="Gene3D" id="2.60.120.920">
    <property type="match status" value="1"/>
</dbReference>
<evidence type="ECO:0000313" key="11">
    <source>
        <dbReference type="Proteomes" id="UP000515140"/>
    </source>
</evidence>
<evidence type="ECO:0000256" key="7">
    <source>
        <dbReference type="ARBA" id="ARBA00023319"/>
    </source>
</evidence>
<dbReference type="Gene3D" id="2.60.40.10">
    <property type="entry name" value="Immunoglobulins"/>
    <property type="match status" value="2"/>
</dbReference>
<dbReference type="SUPFAM" id="SSF48726">
    <property type="entry name" value="Immunoglobulin"/>
    <property type="match status" value="2"/>
</dbReference>
<dbReference type="FunFam" id="2.60.120.920:FF:000073">
    <property type="entry name" value="Butyrophilin like 3"/>
    <property type="match status" value="1"/>
</dbReference>
<feature type="domain" description="Ig-like" evidence="10">
    <location>
        <begin position="177"/>
        <end position="262"/>
    </location>
</feature>
<dbReference type="Proteomes" id="UP000515140">
    <property type="component" value="Unplaced"/>
</dbReference>
<dbReference type="SMART" id="SM00589">
    <property type="entry name" value="PRY"/>
    <property type="match status" value="1"/>
</dbReference>
<keyword evidence="4" id="KW-0732">Signal</keyword>
<feature type="transmembrane region" description="Helical" evidence="8">
    <location>
        <begin position="276"/>
        <end position="296"/>
    </location>
</feature>
<reference evidence="12" key="1">
    <citation type="submission" date="2025-08" db="UniProtKB">
        <authorList>
            <consortium name="RefSeq"/>
        </authorList>
    </citation>
    <scope>IDENTIFICATION</scope>
    <source>
        <tissue evidence="12">Spleen</tissue>
    </source>
</reference>
<evidence type="ECO:0000256" key="3">
    <source>
        <dbReference type="ARBA" id="ARBA00022692"/>
    </source>
</evidence>
<dbReference type="PANTHER" id="PTHR24100:SF153">
    <property type="entry name" value="IG-LIKE DOMAIN-CONTAINING PROTEIN"/>
    <property type="match status" value="1"/>
</dbReference>